<sequence length="135" mass="15971">MPAISNKVVIVAVYPDLSKKQLDGDMVIRRVNQFVDAVRQDGIIIIDRKTSTRWCVCADLRKCVDPEDYCRKLTDIYERHTKRIQLLEVKFKRFYSMAALHEEFATATKRPVSTFRKIWRRRRDCPNDCRGLLHL</sequence>
<reference evidence="1" key="1">
    <citation type="submission" date="2022-11" db="EMBL/GenBank/DDBJ databases">
        <authorList>
            <person name="Scott C."/>
            <person name="Bruce N."/>
        </authorList>
    </citation>
    <scope>NUCLEOTIDE SEQUENCE</scope>
</reference>
<keyword evidence="2" id="KW-1185">Reference proteome</keyword>
<dbReference type="Proteomes" id="UP000838763">
    <property type="component" value="Unassembled WGS sequence"/>
</dbReference>
<protein>
    <submittedName>
        <fullName evidence="1">Uncharacterized protein</fullName>
    </submittedName>
</protein>
<gene>
    <name evidence="1" type="ORF">PPNO1_LOCUS2932</name>
</gene>
<comment type="caution">
    <text evidence="1">The sequence shown here is derived from an EMBL/GenBank/DDBJ whole genome shotgun (WGS) entry which is preliminary data.</text>
</comment>
<evidence type="ECO:0000313" key="1">
    <source>
        <dbReference type="EMBL" id="CAI4213182.1"/>
    </source>
</evidence>
<proteinExistence type="predicted"/>
<accession>A0A9P1H0H5</accession>
<dbReference type="AlphaFoldDB" id="A0A9P1H0H5"/>
<name>A0A9P1H0H5_9PEZI</name>
<dbReference type="EMBL" id="CALLCH030000007">
    <property type="protein sequence ID" value="CAI4213182.1"/>
    <property type="molecule type" value="Genomic_DNA"/>
</dbReference>
<evidence type="ECO:0000313" key="2">
    <source>
        <dbReference type="Proteomes" id="UP000838763"/>
    </source>
</evidence>
<organism evidence="1 2">
    <name type="scientific">Parascedosporium putredinis</name>
    <dbReference type="NCBI Taxonomy" id="1442378"/>
    <lineage>
        <taxon>Eukaryota</taxon>
        <taxon>Fungi</taxon>
        <taxon>Dikarya</taxon>
        <taxon>Ascomycota</taxon>
        <taxon>Pezizomycotina</taxon>
        <taxon>Sordariomycetes</taxon>
        <taxon>Hypocreomycetidae</taxon>
        <taxon>Microascales</taxon>
        <taxon>Microascaceae</taxon>
        <taxon>Parascedosporium</taxon>
    </lineage>
</organism>
<dbReference type="OrthoDB" id="10345514at2759"/>